<evidence type="ECO:0000313" key="3">
    <source>
        <dbReference type="Proteomes" id="UP000002931"/>
    </source>
</evidence>
<keyword evidence="1" id="KW-0472">Membrane</keyword>
<evidence type="ECO:0000256" key="1">
    <source>
        <dbReference type="SAM" id="Phobius"/>
    </source>
</evidence>
<keyword evidence="1" id="KW-1133">Transmembrane helix</keyword>
<evidence type="ECO:0008006" key="4">
    <source>
        <dbReference type="Google" id="ProtNLM"/>
    </source>
</evidence>
<dbReference type="Proteomes" id="UP000002931">
    <property type="component" value="Unassembled WGS sequence"/>
</dbReference>
<feature type="transmembrane region" description="Helical" evidence="1">
    <location>
        <begin position="27"/>
        <end position="47"/>
    </location>
</feature>
<dbReference type="HOGENOM" id="CLU_160040_0_2_5"/>
<proteinExistence type="predicted"/>
<organism evidence="2 3">
    <name type="scientific">Maritimibacter alkaliphilus HTCC2654</name>
    <dbReference type="NCBI Taxonomy" id="314271"/>
    <lineage>
        <taxon>Bacteria</taxon>
        <taxon>Pseudomonadati</taxon>
        <taxon>Pseudomonadota</taxon>
        <taxon>Alphaproteobacteria</taxon>
        <taxon>Rhodobacterales</taxon>
        <taxon>Roseobacteraceae</taxon>
        <taxon>Maritimibacter</taxon>
    </lineage>
</organism>
<protein>
    <recommendedName>
        <fullName evidence="4">GlsB/YeaQ/YmgE family stress response membrane protein</fullName>
    </recommendedName>
</protein>
<sequence length="79" mass="8303">MPVVLVIIVGAAAGFVATRLMKVETDILTTIAIGVIGALIGGLILRIIVTVGSVAFGFLGAVAGAAFLIWFWETYIRKR</sequence>
<dbReference type="STRING" id="314271.RB2654_16286"/>
<evidence type="ECO:0000313" key="2">
    <source>
        <dbReference type="EMBL" id="EAQ14245.1"/>
    </source>
</evidence>
<accession>A3VBB2</accession>
<dbReference type="AlphaFoldDB" id="A3VBB2"/>
<keyword evidence="1" id="KW-0812">Transmembrane</keyword>
<dbReference type="RefSeq" id="WP_008333526.1">
    <property type="nucleotide sequence ID" value="NZ_CH902578.1"/>
</dbReference>
<reference evidence="2 3" key="1">
    <citation type="journal article" date="2010" name="J. Bacteriol.">
        <title>Genome sequences of Pelagibaca bermudensis HTCC2601T and Maritimibacter alkaliphilus HTCC2654T, the type strains of two marine Roseobacter genera.</title>
        <authorList>
            <person name="Thrash J.C."/>
            <person name="Cho J.C."/>
            <person name="Ferriera S."/>
            <person name="Johnson J."/>
            <person name="Vergin K.L."/>
            <person name="Giovannoni S.J."/>
        </authorList>
    </citation>
    <scope>NUCLEOTIDE SEQUENCE [LARGE SCALE GENOMIC DNA]</scope>
    <source>
        <strain evidence="2 3">HTCC2654</strain>
    </source>
</reference>
<name>A3VBB2_9RHOB</name>
<gene>
    <name evidence="2" type="ORF">RB2654_16286</name>
</gene>
<feature type="transmembrane region" description="Helical" evidence="1">
    <location>
        <begin position="54"/>
        <end position="72"/>
    </location>
</feature>
<comment type="caution">
    <text evidence="2">The sequence shown here is derived from an EMBL/GenBank/DDBJ whole genome shotgun (WGS) entry which is preliminary data.</text>
</comment>
<dbReference type="EMBL" id="AAMT01000002">
    <property type="protein sequence ID" value="EAQ14245.1"/>
    <property type="molecule type" value="Genomic_DNA"/>
</dbReference>
<keyword evidence="3" id="KW-1185">Reference proteome</keyword>
<dbReference type="eggNOG" id="COG2261">
    <property type="taxonomic scope" value="Bacteria"/>
</dbReference>